<accession>A0ABW2Y1L6</accession>
<feature type="transmembrane region" description="Helical" evidence="1">
    <location>
        <begin position="39"/>
        <end position="58"/>
    </location>
</feature>
<dbReference type="RefSeq" id="WP_131758658.1">
    <property type="nucleotide sequence ID" value="NZ_CAACUY010000056.1"/>
</dbReference>
<protein>
    <submittedName>
        <fullName evidence="2">Uncharacterized protein</fullName>
    </submittedName>
</protein>
<evidence type="ECO:0000313" key="3">
    <source>
        <dbReference type="Proteomes" id="UP001597063"/>
    </source>
</evidence>
<feature type="transmembrane region" description="Helical" evidence="1">
    <location>
        <begin position="64"/>
        <end position="86"/>
    </location>
</feature>
<reference evidence="3" key="1">
    <citation type="journal article" date="2019" name="Int. J. Syst. Evol. Microbiol.">
        <title>The Global Catalogue of Microorganisms (GCM) 10K type strain sequencing project: providing services to taxonomists for standard genome sequencing and annotation.</title>
        <authorList>
            <consortium name="The Broad Institute Genomics Platform"/>
            <consortium name="The Broad Institute Genome Sequencing Center for Infectious Disease"/>
            <person name="Wu L."/>
            <person name="Ma J."/>
        </authorList>
    </citation>
    <scope>NUCLEOTIDE SEQUENCE [LARGE SCALE GENOMIC DNA]</scope>
    <source>
        <strain evidence="3">JCM 9371</strain>
    </source>
</reference>
<keyword evidence="1" id="KW-1133">Transmembrane helix</keyword>
<gene>
    <name evidence="2" type="ORF">ACFQZM_46160</name>
</gene>
<evidence type="ECO:0000256" key="1">
    <source>
        <dbReference type="SAM" id="Phobius"/>
    </source>
</evidence>
<keyword evidence="1" id="KW-0812">Transmembrane</keyword>
<proteinExistence type="predicted"/>
<evidence type="ECO:0000313" key="2">
    <source>
        <dbReference type="EMBL" id="MFD0691945.1"/>
    </source>
</evidence>
<feature type="transmembrane region" description="Helical" evidence="1">
    <location>
        <begin position="12"/>
        <end position="32"/>
    </location>
</feature>
<name>A0ABW2Y1L6_9ACTN</name>
<comment type="caution">
    <text evidence="2">The sequence shown here is derived from an EMBL/GenBank/DDBJ whole genome shotgun (WGS) entry which is preliminary data.</text>
</comment>
<sequence>MTRMFLSLPTGAWFAIAAAATAVNLVAMRWIIQIPRYRKLQWLMPVIGAVCVGGRGLVQSDGLGMMLFLYTALMLGMPFMLGPVRGQITRDYHRWVEDPSTKAGKAALAWVVTAMAILLIVVAVGVAAGAPSGT</sequence>
<keyword evidence="1" id="KW-0472">Membrane</keyword>
<feature type="transmembrane region" description="Helical" evidence="1">
    <location>
        <begin position="107"/>
        <end position="130"/>
    </location>
</feature>
<organism evidence="2 3">
    <name type="scientific">Actinomadura fibrosa</name>
    <dbReference type="NCBI Taxonomy" id="111802"/>
    <lineage>
        <taxon>Bacteria</taxon>
        <taxon>Bacillati</taxon>
        <taxon>Actinomycetota</taxon>
        <taxon>Actinomycetes</taxon>
        <taxon>Streptosporangiales</taxon>
        <taxon>Thermomonosporaceae</taxon>
        <taxon>Actinomadura</taxon>
    </lineage>
</organism>
<keyword evidence="3" id="KW-1185">Reference proteome</keyword>
<dbReference type="EMBL" id="JBHTGP010000034">
    <property type="protein sequence ID" value="MFD0691945.1"/>
    <property type="molecule type" value="Genomic_DNA"/>
</dbReference>
<dbReference type="Proteomes" id="UP001597063">
    <property type="component" value="Unassembled WGS sequence"/>
</dbReference>